<evidence type="ECO:0000256" key="7">
    <source>
        <dbReference type="ARBA" id="ARBA00022692"/>
    </source>
</evidence>
<feature type="transmembrane region" description="Helical" evidence="15">
    <location>
        <begin position="236"/>
        <end position="255"/>
    </location>
</feature>
<evidence type="ECO:0000256" key="2">
    <source>
        <dbReference type="ARBA" id="ARBA00009776"/>
    </source>
</evidence>
<reference evidence="17" key="1">
    <citation type="submission" date="2016-10" db="EMBL/GenBank/DDBJ databases">
        <title>Sequence of Gallionella enrichment culture.</title>
        <authorList>
            <person name="Poehlein A."/>
            <person name="Muehling M."/>
            <person name="Daniel R."/>
        </authorList>
    </citation>
    <scope>NUCLEOTIDE SEQUENCE</scope>
</reference>
<gene>
    <name evidence="17" type="primary">tmk_18</name>
    <name evidence="17" type="ORF">GALL_392430</name>
</gene>
<comment type="similarity">
    <text evidence="2">Belongs to the thymidylate kinase family.</text>
</comment>
<dbReference type="GO" id="GO:0006233">
    <property type="term" value="P:dTDP biosynthetic process"/>
    <property type="evidence" value="ECO:0007669"/>
    <property type="project" value="InterPro"/>
</dbReference>
<keyword evidence="8" id="KW-0545">Nucleotide biosynthesis</keyword>
<keyword evidence="4" id="KW-0813">Transport</keyword>
<dbReference type="FunFam" id="3.40.50.300:FF:000225">
    <property type="entry name" value="Thymidylate kinase"/>
    <property type="match status" value="1"/>
</dbReference>
<keyword evidence="7 15" id="KW-0812">Transmembrane</keyword>
<organism evidence="17">
    <name type="scientific">mine drainage metagenome</name>
    <dbReference type="NCBI Taxonomy" id="410659"/>
    <lineage>
        <taxon>unclassified sequences</taxon>
        <taxon>metagenomes</taxon>
        <taxon>ecological metagenomes</taxon>
    </lineage>
</organism>
<dbReference type="EC" id="2.7.4.9" evidence="3"/>
<dbReference type="PANTHER" id="PTHR43266">
    <property type="entry name" value="MACROLIDE-EFFLUX PROTEIN"/>
    <property type="match status" value="1"/>
</dbReference>
<feature type="transmembrane region" description="Helical" evidence="15">
    <location>
        <begin position="46"/>
        <end position="68"/>
    </location>
</feature>
<keyword evidence="10 17" id="KW-0418">Kinase</keyword>
<evidence type="ECO:0000256" key="11">
    <source>
        <dbReference type="ARBA" id="ARBA00022840"/>
    </source>
</evidence>
<evidence type="ECO:0000256" key="3">
    <source>
        <dbReference type="ARBA" id="ARBA00012980"/>
    </source>
</evidence>
<name>A0A1J5QT09_9ZZZZ</name>
<evidence type="ECO:0000256" key="10">
    <source>
        <dbReference type="ARBA" id="ARBA00022777"/>
    </source>
</evidence>
<feature type="transmembrane region" description="Helical" evidence="15">
    <location>
        <begin position="358"/>
        <end position="382"/>
    </location>
</feature>
<dbReference type="GO" id="GO:0022857">
    <property type="term" value="F:transmembrane transporter activity"/>
    <property type="evidence" value="ECO:0007669"/>
    <property type="project" value="InterPro"/>
</dbReference>
<dbReference type="SUPFAM" id="SSF103473">
    <property type="entry name" value="MFS general substrate transporter"/>
    <property type="match status" value="1"/>
</dbReference>
<dbReference type="InterPro" id="IPR039430">
    <property type="entry name" value="Thymidylate_kin-like_dom"/>
</dbReference>
<dbReference type="CDD" id="cd01672">
    <property type="entry name" value="TMPK"/>
    <property type="match status" value="1"/>
</dbReference>
<dbReference type="EMBL" id="MLJW01001286">
    <property type="protein sequence ID" value="OIQ79037.1"/>
    <property type="molecule type" value="Genomic_DNA"/>
</dbReference>
<feature type="transmembrane region" description="Helical" evidence="15">
    <location>
        <begin position="402"/>
        <end position="419"/>
    </location>
</feature>
<evidence type="ECO:0000259" key="16">
    <source>
        <dbReference type="Pfam" id="PF02223"/>
    </source>
</evidence>
<dbReference type="InterPro" id="IPR018094">
    <property type="entry name" value="Thymidylate_kinase"/>
</dbReference>
<comment type="catalytic activity">
    <reaction evidence="14">
        <text>dTMP + ATP = dTDP + ADP</text>
        <dbReference type="Rhea" id="RHEA:13517"/>
        <dbReference type="ChEBI" id="CHEBI:30616"/>
        <dbReference type="ChEBI" id="CHEBI:58369"/>
        <dbReference type="ChEBI" id="CHEBI:63528"/>
        <dbReference type="ChEBI" id="CHEBI:456216"/>
        <dbReference type="EC" id="2.7.4.9"/>
    </reaction>
</comment>
<feature type="transmembrane region" description="Helical" evidence="15">
    <location>
        <begin position="181"/>
        <end position="200"/>
    </location>
</feature>
<dbReference type="GO" id="GO:0004798">
    <property type="term" value="F:dTMP kinase activity"/>
    <property type="evidence" value="ECO:0007669"/>
    <property type="project" value="UniProtKB-EC"/>
</dbReference>
<comment type="subcellular location">
    <subcellularLocation>
        <location evidence="1">Cell membrane</location>
        <topology evidence="1">Multi-pass membrane protein</topology>
    </subcellularLocation>
</comment>
<evidence type="ECO:0000256" key="1">
    <source>
        <dbReference type="ARBA" id="ARBA00004651"/>
    </source>
</evidence>
<dbReference type="AlphaFoldDB" id="A0A1J5QT09"/>
<keyword evidence="5" id="KW-1003">Cell membrane</keyword>
<feature type="transmembrane region" description="Helical" evidence="15">
    <location>
        <begin position="299"/>
        <end position="318"/>
    </location>
</feature>
<evidence type="ECO:0000256" key="6">
    <source>
        <dbReference type="ARBA" id="ARBA00022679"/>
    </source>
</evidence>
<comment type="caution">
    <text evidence="17">The sequence shown here is derived from an EMBL/GenBank/DDBJ whole genome shotgun (WGS) entry which is preliminary data.</text>
</comment>
<evidence type="ECO:0000256" key="4">
    <source>
        <dbReference type="ARBA" id="ARBA00022448"/>
    </source>
</evidence>
<keyword evidence="11" id="KW-0067">ATP-binding</keyword>
<keyword evidence="13 15" id="KW-0472">Membrane</keyword>
<evidence type="ECO:0000256" key="5">
    <source>
        <dbReference type="ARBA" id="ARBA00022475"/>
    </source>
</evidence>
<dbReference type="NCBIfam" id="TIGR00041">
    <property type="entry name" value="DTMP_kinase"/>
    <property type="match status" value="1"/>
</dbReference>
<keyword evidence="9" id="KW-0547">Nucleotide-binding</keyword>
<proteinExistence type="inferred from homology"/>
<keyword evidence="12 15" id="KW-1133">Transmembrane helix</keyword>
<dbReference type="InterPro" id="IPR027417">
    <property type="entry name" value="P-loop_NTPase"/>
</dbReference>
<dbReference type="Gene3D" id="3.40.50.300">
    <property type="entry name" value="P-loop containing nucleotide triphosphate hydrolases"/>
    <property type="match status" value="1"/>
</dbReference>
<dbReference type="PANTHER" id="PTHR43266:SF2">
    <property type="entry name" value="MAJOR FACILITATOR SUPERFAMILY (MFS) PROFILE DOMAIN-CONTAINING PROTEIN"/>
    <property type="match status" value="1"/>
</dbReference>
<dbReference type="Pfam" id="PF02223">
    <property type="entry name" value="Thymidylate_kin"/>
    <property type="match status" value="1"/>
</dbReference>
<dbReference type="HAMAP" id="MF_00165">
    <property type="entry name" value="Thymidylate_kinase"/>
    <property type="match status" value="1"/>
</dbReference>
<evidence type="ECO:0000256" key="12">
    <source>
        <dbReference type="ARBA" id="ARBA00022989"/>
    </source>
</evidence>
<dbReference type="InterPro" id="IPR036259">
    <property type="entry name" value="MFS_trans_sf"/>
</dbReference>
<accession>A0A1J5QT09</accession>
<dbReference type="SUPFAM" id="SSF52540">
    <property type="entry name" value="P-loop containing nucleoside triphosphate hydrolases"/>
    <property type="match status" value="1"/>
</dbReference>
<evidence type="ECO:0000256" key="13">
    <source>
        <dbReference type="ARBA" id="ARBA00023136"/>
    </source>
</evidence>
<dbReference type="GO" id="GO:0005886">
    <property type="term" value="C:plasma membrane"/>
    <property type="evidence" value="ECO:0007669"/>
    <property type="project" value="UniProtKB-SubCell"/>
</dbReference>
<feature type="transmembrane region" description="Helical" evidence="15">
    <location>
        <begin position="324"/>
        <end position="346"/>
    </location>
</feature>
<protein>
    <recommendedName>
        <fullName evidence="3">dTMP kinase</fullName>
        <ecNumber evidence="3">2.7.4.9</ecNumber>
    </recommendedName>
</protein>
<dbReference type="InterPro" id="IPR011701">
    <property type="entry name" value="MFS"/>
</dbReference>
<dbReference type="CDD" id="cd06173">
    <property type="entry name" value="MFS_MefA_like"/>
    <property type="match status" value="1"/>
</dbReference>
<feature type="transmembrane region" description="Helical" evidence="15">
    <location>
        <begin position="12"/>
        <end position="34"/>
    </location>
</feature>
<keyword evidence="6 17" id="KW-0808">Transferase</keyword>
<evidence type="ECO:0000256" key="14">
    <source>
        <dbReference type="ARBA" id="ARBA00048743"/>
    </source>
</evidence>
<evidence type="ECO:0000313" key="17">
    <source>
        <dbReference type="EMBL" id="OIQ79037.1"/>
    </source>
</evidence>
<evidence type="ECO:0000256" key="9">
    <source>
        <dbReference type="ARBA" id="ARBA00022741"/>
    </source>
</evidence>
<dbReference type="GO" id="GO:0005524">
    <property type="term" value="F:ATP binding"/>
    <property type="evidence" value="ECO:0007669"/>
    <property type="project" value="UniProtKB-KW"/>
</dbReference>
<feature type="domain" description="Thymidylate kinase-like" evidence="16">
    <location>
        <begin position="440"/>
        <end position="624"/>
    </location>
</feature>
<evidence type="ECO:0000256" key="8">
    <source>
        <dbReference type="ARBA" id="ARBA00022727"/>
    </source>
</evidence>
<dbReference type="Gene3D" id="1.20.1250.20">
    <property type="entry name" value="MFS general substrate transporter like domains"/>
    <property type="match status" value="1"/>
</dbReference>
<feature type="transmembrane region" description="Helical" evidence="15">
    <location>
        <begin position="141"/>
        <end position="169"/>
    </location>
</feature>
<sequence length="640" mass="68852">MRGVLAIPIFRKLWWNLGVSSLGDWIGLLATTALAKEFAGDNYAKANVAIAGIFMLRLLPSIFIGPIAGVIADRFDRRRVMYIGDVLRALFTFSIPLIHEFWWLYTATAMGEIVTLFWGPAKDATVPNLVPRERLQAANQVSLLAAYGSAPIAAILFSLMAVVSGALASVLPFFKANPVDLAFYIDTATGVYSAITIYRLKAIPKNRGRIGQGAPGITKALLDGWKFIGKTRDIRGLVIGMFGAFVAAGAVIGLGRTFVGDLGGGNAAYGLLFGVLFAGLAVGMGVGPRVLEKFPKQRIFGLAIIFAGGLLALLAVVANLEIALLVTIALGACAGVAWVTGFTLLGSDVADDVRGRTFAFVQSLIRVTLLLVLAMAPALAAAVGQRKFGVGRAVLHFNGSEATLLLGGVFAVVVGVVSYRQMGDGMQAPSGARKGIFIAFEGVDGAGKSTQAAALKTWLEARGHTVILTHEPGGTGFGRQLRRLLSDESTADIAPRAEALLYAADRADHVYEVIRPALDRGEIVISDRYVDSFIAYEEAGRVLSDEDLLLLVRWASEALVPNLTVVLDISPTIGLGRCGELDRMERKPIEFHERVRRSFRQMAHVQPNRYLIVDANQPEEVVTEIIRKRFEEFLANAEKK</sequence>
<dbReference type="Pfam" id="PF07690">
    <property type="entry name" value="MFS_1"/>
    <property type="match status" value="1"/>
</dbReference>
<evidence type="ECO:0000256" key="15">
    <source>
        <dbReference type="SAM" id="Phobius"/>
    </source>
</evidence>
<feature type="transmembrane region" description="Helical" evidence="15">
    <location>
        <begin position="267"/>
        <end position="287"/>
    </location>
</feature>